<keyword evidence="5 6" id="KW-0342">GTP-binding</keyword>
<dbReference type="EC" id="3.6.-.-" evidence="6"/>
<dbReference type="PANTHER" id="PTHR42714">
    <property type="entry name" value="TRNA MODIFICATION GTPASE GTPBP3"/>
    <property type="match status" value="1"/>
</dbReference>
<dbReference type="PANTHER" id="PTHR42714:SF2">
    <property type="entry name" value="TRNA MODIFICATION GTPASE GTPBP3, MITOCHONDRIAL"/>
    <property type="match status" value="1"/>
</dbReference>
<dbReference type="EMBL" id="CP144918">
    <property type="protein sequence ID" value="WWA47914.1"/>
    <property type="molecule type" value="Genomic_DNA"/>
</dbReference>
<sequence>MSGETIFALSSGAPPAAIAVVRVSGPGAGDALRALAGERLPPARRACARTLRAADGSELDRALVLWLPGPATATGEDVAEFHLHGGRAVVGAVQRALALCPGLRPAAAGEFTRRAFANGRIDLAEAEGLAELLESETELQRRAAMALAGGALSNKADEWRDRVLALSAEVEAVLDFSDEEDAAELPSSFFGRARSLAGELAAWLDRPRAKLLREGYRVVLAGPPNAGKSTLFNALVENEAAITSPVAGTTRDIIERSVAIAGVPFTFVDTAGLRKAGGDAIEAIGIARAEAQLARADLVLWLGEEGRGPGGAWEIDAKADDPAREAKRGDAIAVSAQTGWNLDLLRERLIAHARAAMPAPGEVALTERQAGLLGEARAALEGIGKDLDPLIVAEHLRLARSAFDRLIGRASTEDMLDALFGRFCIGK</sequence>
<dbReference type="Gene3D" id="3.30.1360.120">
    <property type="entry name" value="Probable tRNA modification gtpase trme, domain 1"/>
    <property type="match status" value="1"/>
</dbReference>
<comment type="caution">
    <text evidence="6">Lacks conserved residue(s) required for the propagation of feature annotation.</text>
</comment>
<feature type="binding site" evidence="6">
    <location>
        <position position="427"/>
    </location>
    <ligand>
        <name>(6S)-5-formyl-5,6,7,8-tetrahydrofolate</name>
        <dbReference type="ChEBI" id="CHEBI:57457"/>
    </ligand>
</feature>
<dbReference type="SUPFAM" id="SSF116878">
    <property type="entry name" value="TrmE connector domain"/>
    <property type="match status" value="1"/>
</dbReference>
<dbReference type="NCBIfam" id="NF003661">
    <property type="entry name" value="PRK05291.1-3"/>
    <property type="match status" value="1"/>
</dbReference>
<dbReference type="InterPro" id="IPR027368">
    <property type="entry name" value="MnmE_dom2"/>
</dbReference>
<keyword evidence="3 6" id="KW-0547">Nucleotide-binding</keyword>
<feature type="binding site" evidence="6">
    <location>
        <begin position="244"/>
        <end position="250"/>
    </location>
    <ligand>
        <name>GTP</name>
        <dbReference type="ChEBI" id="CHEBI:37565"/>
    </ligand>
</feature>
<dbReference type="Gene3D" id="3.40.50.300">
    <property type="entry name" value="P-loop containing nucleotide triphosphate hydrolases"/>
    <property type="match status" value="2"/>
</dbReference>
<dbReference type="InterPro" id="IPR006073">
    <property type="entry name" value="GTP-bd"/>
</dbReference>
<evidence type="ECO:0000259" key="7">
    <source>
        <dbReference type="PROSITE" id="PS51709"/>
    </source>
</evidence>
<keyword evidence="6 8" id="KW-0378">Hydrolase</keyword>
<feature type="binding site" evidence="6">
    <location>
        <begin position="269"/>
        <end position="272"/>
    </location>
    <ligand>
        <name>GTP</name>
        <dbReference type="ChEBI" id="CHEBI:37565"/>
    </ligand>
</feature>
<evidence type="ECO:0000256" key="6">
    <source>
        <dbReference type="HAMAP-Rule" id="MF_00379"/>
    </source>
</evidence>
<evidence type="ECO:0000256" key="4">
    <source>
        <dbReference type="ARBA" id="ARBA00022958"/>
    </source>
</evidence>
<dbReference type="InterPro" id="IPR004520">
    <property type="entry name" value="GTPase_MnmE"/>
</dbReference>
<dbReference type="InterPro" id="IPR027266">
    <property type="entry name" value="TrmE/GcvT-like"/>
</dbReference>
<organism evidence="8 9">
    <name type="scientific">Pelagerythrobacter marensis</name>
    <dbReference type="NCBI Taxonomy" id="543877"/>
    <lineage>
        <taxon>Bacteria</taxon>
        <taxon>Pseudomonadati</taxon>
        <taxon>Pseudomonadota</taxon>
        <taxon>Alphaproteobacteria</taxon>
        <taxon>Sphingomonadales</taxon>
        <taxon>Erythrobacteraceae</taxon>
        <taxon>Pelagerythrobacter</taxon>
    </lineage>
</organism>
<dbReference type="Pfam" id="PF01926">
    <property type="entry name" value="MMR_HSR1"/>
    <property type="match status" value="1"/>
</dbReference>
<keyword evidence="6" id="KW-0479">Metal-binding</keyword>
<keyword evidence="6" id="KW-0963">Cytoplasm</keyword>
<feature type="domain" description="TrmE-type G" evidence="7">
    <location>
        <begin position="215"/>
        <end position="354"/>
    </location>
</feature>
<dbReference type="Proteomes" id="UP001335183">
    <property type="component" value="Chromosome"/>
</dbReference>
<dbReference type="InterPro" id="IPR025867">
    <property type="entry name" value="MnmE_helical"/>
</dbReference>
<dbReference type="Pfam" id="PF12631">
    <property type="entry name" value="MnmE_helical"/>
    <property type="match status" value="1"/>
</dbReference>
<feature type="binding site" evidence="6">
    <location>
        <position position="225"/>
    </location>
    <ligand>
        <name>K(+)</name>
        <dbReference type="ChEBI" id="CHEBI:29103"/>
    </ligand>
</feature>
<comment type="cofactor">
    <cofactor evidence="6">
        <name>K(+)</name>
        <dbReference type="ChEBI" id="CHEBI:29103"/>
    </cofactor>
    <text evidence="6">Binds 1 potassium ion per subunit.</text>
</comment>
<evidence type="ECO:0000256" key="3">
    <source>
        <dbReference type="ARBA" id="ARBA00022741"/>
    </source>
</evidence>
<protein>
    <recommendedName>
        <fullName evidence="6">tRNA modification GTPase MnmE</fullName>
        <ecNumber evidence="6">3.6.-.-</ecNumber>
    </recommendedName>
</protein>
<feature type="binding site" evidence="6">
    <location>
        <position position="80"/>
    </location>
    <ligand>
        <name>(6S)-5-formyl-5,6,7,8-tetrahydrofolate</name>
        <dbReference type="ChEBI" id="CHEBI:57457"/>
    </ligand>
</feature>
<comment type="similarity">
    <text evidence="1 6">Belongs to the TRAFAC class TrmE-Era-EngA-EngB-Septin-like GTPase superfamily. TrmE GTPase family.</text>
</comment>
<feature type="binding site" evidence="6">
    <location>
        <position position="246"/>
    </location>
    <ligand>
        <name>K(+)</name>
        <dbReference type="ChEBI" id="CHEBI:29103"/>
    </ligand>
</feature>
<dbReference type="RefSeq" id="WP_338446801.1">
    <property type="nucleotide sequence ID" value="NZ_CP144918.1"/>
</dbReference>
<comment type="function">
    <text evidence="6">Exhibits a very high intrinsic GTPase hydrolysis rate. Involved in the addition of a carboxymethylaminomethyl (cmnm) group at the wobble position (U34) of certain tRNAs, forming tRNA-cmnm(5)s(2)U34.</text>
</comment>
<feature type="binding site" evidence="6">
    <location>
        <begin position="225"/>
        <end position="230"/>
    </location>
    <ligand>
        <name>GTP</name>
        <dbReference type="ChEBI" id="CHEBI:37565"/>
    </ligand>
</feature>
<dbReference type="InterPro" id="IPR027417">
    <property type="entry name" value="P-loop_NTPase"/>
</dbReference>
<feature type="binding site" evidence="6">
    <location>
        <position position="244"/>
    </location>
    <ligand>
        <name>K(+)</name>
        <dbReference type="ChEBI" id="CHEBI:29103"/>
    </ligand>
</feature>
<name>A0ABZ2D6Y7_9SPHN</name>
<keyword evidence="4 6" id="KW-0630">Potassium</keyword>
<comment type="subunit">
    <text evidence="6">Homodimer. Heterotetramer of two MnmE and two MnmG subunits.</text>
</comment>
<feature type="binding site" evidence="6">
    <location>
        <position position="229"/>
    </location>
    <ligand>
        <name>Mg(2+)</name>
        <dbReference type="ChEBI" id="CHEBI:18420"/>
    </ligand>
</feature>
<dbReference type="HAMAP" id="MF_00379">
    <property type="entry name" value="GTPase_MnmE"/>
    <property type="match status" value="1"/>
</dbReference>
<proteinExistence type="inferred from homology"/>
<keyword evidence="9" id="KW-1185">Reference proteome</keyword>
<dbReference type="CDD" id="cd04164">
    <property type="entry name" value="trmE"/>
    <property type="match status" value="1"/>
</dbReference>
<dbReference type="SUPFAM" id="SSF103025">
    <property type="entry name" value="Folate-binding domain"/>
    <property type="match status" value="1"/>
</dbReference>
<dbReference type="Pfam" id="PF10396">
    <property type="entry name" value="TrmE_N"/>
    <property type="match status" value="1"/>
</dbReference>
<dbReference type="NCBIfam" id="TIGR00231">
    <property type="entry name" value="small_GTP"/>
    <property type="match status" value="1"/>
</dbReference>
<feature type="binding site" evidence="6">
    <location>
        <position position="120"/>
    </location>
    <ligand>
        <name>(6S)-5-formyl-5,6,7,8-tetrahydrofolate</name>
        <dbReference type="ChEBI" id="CHEBI:57457"/>
    </ligand>
</feature>
<dbReference type="InterPro" id="IPR005225">
    <property type="entry name" value="Small_GTP-bd"/>
</dbReference>
<dbReference type="InterPro" id="IPR018948">
    <property type="entry name" value="GTP-bd_TrmE_N"/>
</dbReference>
<dbReference type="GO" id="GO:0016787">
    <property type="term" value="F:hydrolase activity"/>
    <property type="evidence" value="ECO:0007669"/>
    <property type="project" value="UniProtKB-KW"/>
</dbReference>
<accession>A0ABZ2D6Y7</accession>
<dbReference type="Gene3D" id="1.20.120.430">
    <property type="entry name" value="tRNA modification GTPase MnmE domain 2"/>
    <property type="match status" value="2"/>
</dbReference>
<dbReference type="InterPro" id="IPR031168">
    <property type="entry name" value="G_TrmE"/>
</dbReference>
<feature type="binding site" evidence="6">
    <location>
        <position position="22"/>
    </location>
    <ligand>
        <name>(6S)-5-formyl-5,6,7,8-tetrahydrofolate</name>
        <dbReference type="ChEBI" id="CHEBI:57457"/>
    </ligand>
</feature>
<dbReference type="SUPFAM" id="SSF52540">
    <property type="entry name" value="P-loop containing nucleoside triphosphate hydrolases"/>
    <property type="match status" value="1"/>
</dbReference>
<evidence type="ECO:0000256" key="5">
    <source>
        <dbReference type="ARBA" id="ARBA00023134"/>
    </source>
</evidence>
<feature type="binding site" evidence="6">
    <location>
        <position position="249"/>
    </location>
    <ligand>
        <name>K(+)</name>
        <dbReference type="ChEBI" id="CHEBI:29103"/>
    </ligand>
</feature>
<comment type="subcellular location">
    <subcellularLocation>
        <location evidence="6">Cytoplasm</location>
    </subcellularLocation>
</comment>
<keyword evidence="6" id="KW-0460">Magnesium</keyword>
<feature type="binding site" evidence="6">
    <location>
        <position position="250"/>
    </location>
    <ligand>
        <name>Mg(2+)</name>
        <dbReference type="ChEBI" id="CHEBI:18420"/>
    </ligand>
</feature>
<keyword evidence="2 6" id="KW-0819">tRNA processing</keyword>
<evidence type="ECO:0000256" key="2">
    <source>
        <dbReference type="ARBA" id="ARBA00022694"/>
    </source>
</evidence>
<evidence type="ECO:0000313" key="9">
    <source>
        <dbReference type="Proteomes" id="UP001335183"/>
    </source>
</evidence>
<dbReference type="PROSITE" id="PS51709">
    <property type="entry name" value="G_TRME"/>
    <property type="match status" value="1"/>
</dbReference>
<dbReference type="CDD" id="cd14858">
    <property type="entry name" value="TrmE_N"/>
    <property type="match status" value="1"/>
</dbReference>
<evidence type="ECO:0000313" key="8">
    <source>
        <dbReference type="EMBL" id="WWA47914.1"/>
    </source>
</evidence>
<gene>
    <name evidence="6 8" type="primary">mnmE</name>
    <name evidence="6" type="synonym">trmE</name>
    <name evidence="8" type="ORF">V5F89_03130</name>
</gene>
<evidence type="ECO:0000256" key="1">
    <source>
        <dbReference type="ARBA" id="ARBA00011043"/>
    </source>
</evidence>
<reference evidence="8 9" key="1">
    <citation type="submission" date="2024-02" db="EMBL/GenBank/DDBJ databases">
        <title>The whole genome sequence of five bacterial samples isolated from Abu Dhabi Sabkha-shore region.</title>
        <authorList>
            <person name="Sudalaimuthuasari N."/>
            <person name="Sarfraz B."/>
            <person name="Tuyisabe J.D."/>
            <person name="Mugisha Ntwali L.D.M."/>
            <person name="Ali A.I.A.A."/>
            <person name="Almansoori S.Z.A."/>
            <person name="Alajami H.S.A."/>
            <person name="Almeqbaali A.A.S."/>
            <person name="Kundu B."/>
            <person name="Saeed E.E."/>
            <person name="Sukumarinath V."/>
            <person name="Mishra A.K."/>
            <person name="Hazzouri K.M."/>
            <person name="Almaskari R."/>
            <person name="Sharma A.K."/>
            <person name="Amiri K.M.A."/>
        </authorList>
    </citation>
    <scope>NUCLEOTIDE SEQUENCE [LARGE SCALE GENOMIC DNA]</scope>
    <source>
        <strain evidence="9">kcgeb_sd</strain>
    </source>
</reference>